<gene>
    <name evidence="10" type="ORF">V5O48_006204</name>
</gene>
<reference evidence="10 11" key="1">
    <citation type="submission" date="2024-02" db="EMBL/GenBank/DDBJ databases">
        <title>A draft genome for the cacao thread blight pathogen Marasmius crinis-equi.</title>
        <authorList>
            <person name="Cohen S.P."/>
            <person name="Baruah I.K."/>
            <person name="Amoako-Attah I."/>
            <person name="Bukari Y."/>
            <person name="Meinhardt L.W."/>
            <person name="Bailey B.A."/>
        </authorList>
    </citation>
    <scope>NUCLEOTIDE SEQUENCE [LARGE SCALE GENOMIC DNA]</scope>
    <source>
        <strain evidence="10 11">GH-76</strain>
    </source>
</reference>
<name>A0ABR3FK47_9AGAR</name>
<feature type="compositionally biased region" description="Polar residues" evidence="8">
    <location>
        <begin position="1"/>
        <end position="13"/>
    </location>
</feature>
<dbReference type="InterPro" id="IPR045861">
    <property type="entry name" value="CorA_cytoplasmic_dom"/>
</dbReference>
<comment type="subcellular location">
    <subcellularLocation>
        <location evidence="1">Cell membrane</location>
        <topology evidence="1">Multi-pass membrane protein</topology>
    </subcellularLocation>
</comment>
<feature type="region of interest" description="Disordered" evidence="8">
    <location>
        <begin position="1"/>
        <end position="42"/>
    </location>
</feature>
<evidence type="ECO:0000256" key="4">
    <source>
        <dbReference type="ARBA" id="ARBA00022475"/>
    </source>
</evidence>
<feature type="transmembrane region" description="Helical" evidence="9">
    <location>
        <begin position="577"/>
        <end position="596"/>
    </location>
</feature>
<evidence type="ECO:0000256" key="3">
    <source>
        <dbReference type="ARBA" id="ARBA00022448"/>
    </source>
</evidence>
<proteinExistence type="inferred from homology"/>
<feature type="compositionally biased region" description="Polar residues" evidence="8">
    <location>
        <begin position="54"/>
        <end position="66"/>
    </location>
</feature>
<keyword evidence="6 9" id="KW-1133">Transmembrane helix</keyword>
<evidence type="ECO:0000256" key="2">
    <source>
        <dbReference type="ARBA" id="ARBA00009765"/>
    </source>
</evidence>
<dbReference type="PANTHER" id="PTHR46494:SF1">
    <property type="entry name" value="CORA FAMILY METAL ION TRANSPORTER (EUROFUNG)"/>
    <property type="match status" value="1"/>
</dbReference>
<dbReference type="EMBL" id="JBAHYK010000276">
    <property type="protein sequence ID" value="KAL0575761.1"/>
    <property type="molecule type" value="Genomic_DNA"/>
</dbReference>
<dbReference type="Pfam" id="PF01544">
    <property type="entry name" value="CorA"/>
    <property type="match status" value="1"/>
</dbReference>
<keyword evidence="3" id="KW-0813">Transport</keyword>
<organism evidence="10 11">
    <name type="scientific">Marasmius crinis-equi</name>
    <dbReference type="NCBI Taxonomy" id="585013"/>
    <lineage>
        <taxon>Eukaryota</taxon>
        <taxon>Fungi</taxon>
        <taxon>Dikarya</taxon>
        <taxon>Basidiomycota</taxon>
        <taxon>Agaricomycotina</taxon>
        <taxon>Agaricomycetes</taxon>
        <taxon>Agaricomycetidae</taxon>
        <taxon>Agaricales</taxon>
        <taxon>Marasmiineae</taxon>
        <taxon>Marasmiaceae</taxon>
        <taxon>Marasmius</taxon>
    </lineage>
</organism>
<evidence type="ECO:0000256" key="9">
    <source>
        <dbReference type="SAM" id="Phobius"/>
    </source>
</evidence>
<keyword evidence="5 9" id="KW-0812">Transmembrane</keyword>
<evidence type="ECO:0000256" key="1">
    <source>
        <dbReference type="ARBA" id="ARBA00004651"/>
    </source>
</evidence>
<evidence type="ECO:0000313" key="10">
    <source>
        <dbReference type="EMBL" id="KAL0575761.1"/>
    </source>
</evidence>
<dbReference type="Proteomes" id="UP001465976">
    <property type="component" value="Unassembled WGS sequence"/>
</dbReference>
<dbReference type="SUPFAM" id="SSF143865">
    <property type="entry name" value="CorA soluble domain-like"/>
    <property type="match status" value="1"/>
</dbReference>
<dbReference type="InterPro" id="IPR045863">
    <property type="entry name" value="CorA_TM1_TM2"/>
</dbReference>
<keyword evidence="4" id="KW-1003">Cell membrane</keyword>
<feature type="region of interest" description="Disordered" evidence="8">
    <location>
        <begin position="54"/>
        <end position="73"/>
    </location>
</feature>
<feature type="transmembrane region" description="Helical" evidence="9">
    <location>
        <begin position="544"/>
        <end position="565"/>
    </location>
</feature>
<evidence type="ECO:0000313" key="11">
    <source>
        <dbReference type="Proteomes" id="UP001465976"/>
    </source>
</evidence>
<accession>A0ABR3FK47</accession>
<comment type="similarity">
    <text evidence="2">Belongs to the CorA metal ion transporter (MIT) (TC 1.A.35) family.</text>
</comment>
<evidence type="ECO:0000256" key="5">
    <source>
        <dbReference type="ARBA" id="ARBA00022692"/>
    </source>
</evidence>
<dbReference type="InterPro" id="IPR002523">
    <property type="entry name" value="MgTranspt_CorA/ZnTranspt_ZntB"/>
</dbReference>
<comment type="caution">
    <text evidence="10">The sequence shown here is derived from an EMBL/GenBank/DDBJ whole genome shotgun (WGS) entry which is preliminary data.</text>
</comment>
<sequence length="1083" mass="122824">MPRENSFSDSDGVSLTPDLSDAEDNDAPPPISPTYSGRNRVPSPVHLTAALEQTQSNAGRPSQSSARVVPVSPIRPTLHPRERFRSAVRKVMALHRSTSMMISGGVGGEPGVDPRRASADAQFGKVRADCVIELVDYSSFTHSYGRMTNKEFINLLADPKASKREPWVKVRWINIGGLSWDVMKAVSLKYDIHPLALEDVFHSRLNTRSKADYYTKHLFLRVLCHELANAEDEEEQLKQMRFGSSAVSGSTLVNDIDIPRSSSPEPLTEEDKMKMEFMEEEVTLHGTAPNSRKSTMRNRARARMARDVEKGPAKPAGLLSFIPSRQDSRRKRMQEAELKVHALKKGEKVHVRQTAFYIFLYRDGTVITMQRYPDLSITQPILQRLQQRDTGLRTSADPALLVQSLLDLIVDKAVVVVEEYETRIKNFESQILLRPSVSTVRNLHIFSEDLILLKRALEPIKTLVYGLRRYDVDRCAALIDPSKLSDQKVEGYMSHKSKIYLADVYDHMEYVLSSLDMFAAISENLINYTFNMTSYEMNEVMRRLTLVTIVLLPLTFLTGYFGMNFDPMWSVQQNSDILFWEIAIPMMAIVVPLFVWPDIKRALARSTAPDQRDANHLPSAKMRPSLAVISLLLLNAPNVLPFTPATDKMPPNDTYSFLYAGNSDLPEGTFIAAGLPKISDLADFLELSAVEVHHVLLADVNLKELEDGLGLLKLPDRESIQKNSTAGFLGTIEDRLDLAEDLMVFGYSRRNRRDIDITDQEEDILSENKKTRRRIGRAIRDLPGAIDRIFTRIAPTIETMSLLLYISRSSTFESDVYGRHEQAWVESFFWTKSDVGEWAQKHEFPRLKALTLRNAYDFRHGSDLESADYMDDRILQEDGHTASFPRRAPFPSFQNLTHLHIVHSDPHGEAPPVLDSLPSLTHARFTGGPHPKLYKDSPREIHEGWSKWMNDFLPIGWWDNILRAANKYPEPPKPESLIPPDLHIFIHPEFSPGLTSFGGFHYDGHVRSLQRIEDEEANVHLIWPNQEDWTKTWSLPDGLGVPKSSLALFPVNKAVSSFKDRVSGGDGDWTIEASSEESRMIWW</sequence>
<protein>
    <submittedName>
        <fullName evidence="10">Uncharacterized protein</fullName>
    </submittedName>
</protein>
<evidence type="ECO:0000256" key="8">
    <source>
        <dbReference type="SAM" id="MobiDB-lite"/>
    </source>
</evidence>
<dbReference type="Gene3D" id="3.30.460.20">
    <property type="entry name" value="CorA soluble domain-like"/>
    <property type="match status" value="1"/>
</dbReference>
<evidence type="ECO:0000256" key="7">
    <source>
        <dbReference type="ARBA" id="ARBA00023136"/>
    </source>
</evidence>
<dbReference type="SUPFAM" id="SSF144083">
    <property type="entry name" value="Magnesium transport protein CorA, transmembrane region"/>
    <property type="match status" value="1"/>
</dbReference>
<evidence type="ECO:0000256" key="6">
    <source>
        <dbReference type="ARBA" id="ARBA00022989"/>
    </source>
</evidence>
<keyword evidence="11" id="KW-1185">Reference proteome</keyword>
<keyword evidence="7 9" id="KW-0472">Membrane</keyword>
<dbReference type="PANTHER" id="PTHR46494">
    <property type="entry name" value="CORA FAMILY METAL ION TRANSPORTER (EUROFUNG)"/>
    <property type="match status" value="1"/>
</dbReference>
<dbReference type="Gene3D" id="1.20.58.340">
    <property type="entry name" value="Magnesium transport protein CorA, transmembrane region"/>
    <property type="match status" value="2"/>
</dbReference>